<evidence type="ECO:0000313" key="1">
    <source>
        <dbReference type="EMBL" id="EUA58036.1"/>
    </source>
</evidence>
<sequence>MYGVAGVLIVLSSFWGWRGPYGTHPINGFVIAMCLAIAAAYAARAARFKPRRQRYGWLALVTALLGWAAGEVIWAFYDVRPEFDHATHPAATEFVLLLWPVGAMTSLVLLSQLSRKSPGVCCSTVSSWRRRCSSSPGCSWSKRSCRSIPARGW</sequence>
<organism evidence="1 2">
    <name type="scientific">Mycobacterium intracellulare 1956</name>
    <dbReference type="NCBI Taxonomy" id="1299331"/>
    <lineage>
        <taxon>Bacteria</taxon>
        <taxon>Bacillati</taxon>
        <taxon>Actinomycetota</taxon>
        <taxon>Actinomycetes</taxon>
        <taxon>Mycobacteriales</taxon>
        <taxon>Mycobacteriaceae</taxon>
        <taxon>Mycobacterium</taxon>
        <taxon>Mycobacterium avium complex (MAC)</taxon>
    </lineage>
</organism>
<accession>X8CQA3</accession>
<dbReference type="AlphaFoldDB" id="X8CQA3"/>
<protein>
    <submittedName>
        <fullName evidence="1">Uncharacterized protein</fullName>
    </submittedName>
</protein>
<gene>
    <name evidence="1" type="ORF">I550_1168</name>
</gene>
<proteinExistence type="predicted"/>
<reference evidence="1 2" key="1">
    <citation type="submission" date="2013-12" db="EMBL/GenBank/DDBJ databases">
        <authorList>
            <person name="Zelazny A."/>
            <person name="Olivier K."/>
            <person name="Holland S."/>
            <person name="Lenaerts A."/>
            <person name="Ordway D."/>
            <person name="DeGroote M.A."/>
            <person name="Parker T."/>
            <person name="Sizemore C."/>
            <person name="Tallon L.J."/>
            <person name="Sadzewicz L.K."/>
            <person name="Sengamalay N."/>
            <person name="Fraser C.M."/>
            <person name="Hine E."/>
            <person name="Shefchek K.A."/>
            <person name="Das S.P."/>
            <person name="Tettelin H."/>
        </authorList>
    </citation>
    <scope>NUCLEOTIDE SEQUENCE [LARGE SCALE GENOMIC DNA]</scope>
    <source>
        <strain evidence="1 2">1956</strain>
    </source>
</reference>
<dbReference type="EMBL" id="JAOG01000001">
    <property type="protein sequence ID" value="EUA58036.1"/>
    <property type="molecule type" value="Genomic_DNA"/>
</dbReference>
<dbReference type="Proteomes" id="UP000020825">
    <property type="component" value="Unassembled WGS sequence"/>
</dbReference>
<name>X8CQA3_MYCIT</name>
<evidence type="ECO:0000313" key="2">
    <source>
        <dbReference type="Proteomes" id="UP000020825"/>
    </source>
</evidence>
<comment type="caution">
    <text evidence="1">The sequence shown here is derived from an EMBL/GenBank/DDBJ whole genome shotgun (WGS) entry which is preliminary data.</text>
</comment>
<dbReference type="PATRIC" id="fig|1299331.3.peg.1138"/>